<organism evidence="1 2">
    <name type="scientific">Actinokineospora iranica</name>
    <dbReference type="NCBI Taxonomy" id="1271860"/>
    <lineage>
        <taxon>Bacteria</taxon>
        <taxon>Bacillati</taxon>
        <taxon>Actinomycetota</taxon>
        <taxon>Actinomycetes</taxon>
        <taxon>Pseudonocardiales</taxon>
        <taxon>Pseudonocardiaceae</taxon>
        <taxon>Actinokineospora</taxon>
    </lineage>
</organism>
<proteinExistence type="predicted"/>
<name>A0A1G6SNU4_9PSEU</name>
<reference evidence="2" key="1">
    <citation type="submission" date="2016-10" db="EMBL/GenBank/DDBJ databases">
        <authorList>
            <person name="Varghese N."/>
            <person name="Submissions S."/>
        </authorList>
    </citation>
    <scope>NUCLEOTIDE SEQUENCE [LARGE SCALE GENOMIC DNA]</scope>
    <source>
        <strain evidence="2">IBRC-M 10403</strain>
    </source>
</reference>
<evidence type="ECO:0000313" key="2">
    <source>
        <dbReference type="Proteomes" id="UP000199501"/>
    </source>
</evidence>
<dbReference type="STRING" id="1271860.SAMN05216174_10877"/>
<keyword evidence="2" id="KW-1185">Reference proteome</keyword>
<accession>A0A1G6SNU4</accession>
<dbReference type="EMBL" id="FMZZ01000008">
    <property type="protein sequence ID" value="SDD18284.1"/>
    <property type="molecule type" value="Genomic_DNA"/>
</dbReference>
<sequence length="173" mass="19148">MEGPDGAGLHVRMAERDGRMVVTDLYLHADQVTPAMMRGVQLSTVEALFNMLRAEVGKLRKPESSPDVRDLHMLMGRQFYTQETDSFLDLKDSVPRTGIPPVSRPVMMRPDGKDPRAFYSQFAQVYIMAATESKRPSAVIAEESGVPVATVRRWVKEARARGFLPAGTKGKAG</sequence>
<dbReference type="AlphaFoldDB" id="A0A1G6SNU4"/>
<gene>
    <name evidence="1" type="ORF">SAMN05216174_10877</name>
</gene>
<dbReference type="Proteomes" id="UP000199501">
    <property type="component" value="Unassembled WGS sequence"/>
</dbReference>
<evidence type="ECO:0000313" key="1">
    <source>
        <dbReference type="EMBL" id="SDD18284.1"/>
    </source>
</evidence>
<protein>
    <submittedName>
        <fullName evidence="1">Uncharacterized protein</fullName>
    </submittedName>
</protein>